<dbReference type="STRING" id="1109443.G4TJN4"/>
<comment type="similarity">
    <text evidence="11">Belongs to the polysaccharide monooxygenase AA14 family.</text>
</comment>
<dbReference type="OMA" id="HTCVWTR"/>
<sequence length="265" mass="29589">MPLCVHSWHPSMYAFNGTTDCVGEDCKHDQVNPITPNSEFKDWWMRGETTINAPPNTVLNMRAGGKVTFEIACDKEWTSYGHHYYTSRPGLANQDACPTDAGAYHADPAAKIVNTTLIKGCALGIADTNDIRKVGMNDITIFTVQKNCVWNKTTDFYIPPKMPKCSKGKCICTWFWLAETGTPNFYMTPFDCSVVGSPRAARPLAKPKPPVYCGDRKTPCTRGAKQPLYIFNKPTNYNGPLPNENRVSYQPAWGFNDGPQNDIFK</sequence>
<gene>
    <name evidence="12" type="ORF">PIIN_05466</name>
</gene>
<evidence type="ECO:0000256" key="4">
    <source>
        <dbReference type="ARBA" id="ARBA00022723"/>
    </source>
</evidence>
<evidence type="ECO:0000313" key="12">
    <source>
        <dbReference type="EMBL" id="CCA71530.1"/>
    </source>
</evidence>
<keyword evidence="8" id="KW-0503">Monooxygenase</keyword>
<keyword evidence="3" id="KW-0964">Secreted</keyword>
<evidence type="ECO:0000256" key="6">
    <source>
        <dbReference type="ARBA" id="ARBA00023002"/>
    </source>
</evidence>
<dbReference type="GO" id="GO:0046872">
    <property type="term" value="F:metal ion binding"/>
    <property type="evidence" value="ECO:0007669"/>
    <property type="project" value="UniProtKB-KW"/>
</dbReference>
<dbReference type="InterPro" id="IPR054497">
    <property type="entry name" value="LPMO_AA14"/>
</dbReference>
<keyword evidence="6" id="KW-0560">Oxidoreductase</keyword>
<dbReference type="InParanoid" id="G4TJN4"/>
<dbReference type="GO" id="GO:0004497">
    <property type="term" value="F:monooxygenase activity"/>
    <property type="evidence" value="ECO:0007669"/>
    <property type="project" value="UniProtKB-KW"/>
</dbReference>
<evidence type="ECO:0000313" key="13">
    <source>
        <dbReference type="Proteomes" id="UP000007148"/>
    </source>
</evidence>
<evidence type="ECO:0000256" key="11">
    <source>
        <dbReference type="ARBA" id="ARBA00046340"/>
    </source>
</evidence>
<keyword evidence="7" id="KW-0186">Copper</keyword>
<evidence type="ECO:0000256" key="7">
    <source>
        <dbReference type="ARBA" id="ARBA00023008"/>
    </source>
</evidence>
<dbReference type="Pfam" id="PF22810">
    <property type="entry name" value="LPMO_AA14"/>
    <property type="match status" value="1"/>
</dbReference>
<keyword evidence="4" id="KW-0479">Metal-binding</keyword>
<comment type="subcellular location">
    <subcellularLocation>
        <location evidence="2">Secreted</location>
    </subcellularLocation>
</comment>
<keyword evidence="5" id="KW-0732">Signal</keyword>
<name>G4TJN4_SERID</name>
<dbReference type="Gene3D" id="2.70.50.70">
    <property type="match status" value="1"/>
</dbReference>
<keyword evidence="10" id="KW-0325">Glycoprotein</keyword>
<evidence type="ECO:0000256" key="1">
    <source>
        <dbReference type="ARBA" id="ARBA00001973"/>
    </source>
</evidence>
<organism evidence="12 13">
    <name type="scientific">Serendipita indica (strain DSM 11827)</name>
    <name type="common">Root endophyte fungus</name>
    <name type="synonym">Piriformospora indica</name>
    <dbReference type="NCBI Taxonomy" id="1109443"/>
    <lineage>
        <taxon>Eukaryota</taxon>
        <taxon>Fungi</taxon>
        <taxon>Dikarya</taxon>
        <taxon>Basidiomycota</taxon>
        <taxon>Agaricomycotina</taxon>
        <taxon>Agaricomycetes</taxon>
        <taxon>Sebacinales</taxon>
        <taxon>Serendipitaceae</taxon>
        <taxon>Serendipita</taxon>
    </lineage>
</organism>
<comment type="caution">
    <text evidence="12">The sequence shown here is derived from an EMBL/GenBank/DDBJ whole genome shotgun (WGS) entry which is preliminary data.</text>
</comment>
<keyword evidence="9" id="KW-1015">Disulfide bond</keyword>
<dbReference type="Proteomes" id="UP000007148">
    <property type="component" value="Unassembled WGS sequence"/>
</dbReference>
<evidence type="ECO:0000256" key="3">
    <source>
        <dbReference type="ARBA" id="ARBA00022525"/>
    </source>
</evidence>
<dbReference type="GO" id="GO:0005576">
    <property type="term" value="C:extracellular region"/>
    <property type="evidence" value="ECO:0007669"/>
    <property type="project" value="UniProtKB-SubCell"/>
</dbReference>
<reference evidence="12 13" key="1">
    <citation type="journal article" date="2011" name="PLoS Pathog.">
        <title>Endophytic Life Strategies Decoded by Genome and Transcriptome Analyses of the Mutualistic Root Symbiont Piriformospora indica.</title>
        <authorList>
            <person name="Zuccaro A."/>
            <person name="Lahrmann U."/>
            <person name="Guldener U."/>
            <person name="Langen G."/>
            <person name="Pfiffi S."/>
            <person name="Biedenkopf D."/>
            <person name="Wong P."/>
            <person name="Samans B."/>
            <person name="Grimm C."/>
            <person name="Basiewicz M."/>
            <person name="Murat C."/>
            <person name="Martin F."/>
            <person name="Kogel K.H."/>
        </authorList>
    </citation>
    <scope>NUCLEOTIDE SEQUENCE [LARGE SCALE GENOMIC DNA]</scope>
    <source>
        <strain evidence="12 13">DSM 11827</strain>
    </source>
</reference>
<evidence type="ECO:0000256" key="2">
    <source>
        <dbReference type="ARBA" id="ARBA00004613"/>
    </source>
</evidence>
<dbReference type="HOGENOM" id="CLU_030284_1_0_1"/>
<keyword evidence="13" id="KW-1185">Reference proteome</keyword>
<accession>G4TJN4</accession>
<dbReference type="eggNOG" id="ENOG502QPY1">
    <property type="taxonomic scope" value="Eukaryota"/>
</dbReference>
<evidence type="ECO:0000256" key="10">
    <source>
        <dbReference type="ARBA" id="ARBA00023180"/>
    </source>
</evidence>
<dbReference type="EMBL" id="CAFZ01000123">
    <property type="protein sequence ID" value="CCA71530.1"/>
    <property type="molecule type" value="Genomic_DNA"/>
</dbReference>
<evidence type="ECO:0000256" key="9">
    <source>
        <dbReference type="ARBA" id="ARBA00023157"/>
    </source>
</evidence>
<comment type="cofactor">
    <cofactor evidence="1">
        <name>Cu(2+)</name>
        <dbReference type="ChEBI" id="CHEBI:29036"/>
    </cofactor>
</comment>
<evidence type="ECO:0000256" key="8">
    <source>
        <dbReference type="ARBA" id="ARBA00023033"/>
    </source>
</evidence>
<protein>
    <submittedName>
        <fullName evidence="12">Uncharacterized protein</fullName>
    </submittedName>
</protein>
<evidence type="ECO:0000256" key="5">
    <source>
        <dbReference type="ARBA" id="ARBA00022729"/>
    </source>
</evidence>
<dbReference type="OrthoDB" id="2019572at2759"/>
<dbReference type="AlphaFoldDB" id="G4TJN4"/>
<proteinExistence type="inferred from homology"/>